<evidence type="ECO:0000313" key="2">
    <source>
        <dbReference type="Proteomes" id="UP000650485"/>
    </source>
</evidence>
<organism evidence="1 2">
    <name type="scientific">Weissella confusa</name>
    <name type="common">Lactobacillus confusus</name>
    <dbReference type="NCBI Taxonomy" id="1583"/>
    <lineage>
        <taxon>Bacteria</taxon>
        <taxon>Bacillati</taxon>
        <taxon>Bacillota</taxon>
        <taxon>Bacilli</taxon>
        <taxon>Lactobacillales</taxon>
        <taxon>Lactobacillaceae</taxon>
        <taxon>Weissella</taxon>
    </lineage>
</organism>
<dbReference type="Proteomes" id="UP000650485">
    <property type="component" value="Unassembled WGS sequence"/>
</dbReference>
<protein>
    <submittedName>
        <fullName evidence="1">Uncharacterized protein</fullName>
    </submittedName>
</protein>
<proteinExistence type="predicted"/>
<reference evidence="1" key="1">
    <citation type="submission" date="2020-08" db="EMBL/GenBank/DDBJ databases">
        <title>Complete genome sequence of Weissella confusa strain FS54 provides insights into metabolic potential.</title>
        <authorList>
            <person name="Fhoula I."/>
            <person name="Najjari A."/>
            <person name="Lekired A."/>
            <person name="Bessrour-Aouam N."/>
            <person name="Jaballah S."/>
            <person name="Klibi N."/>
            <person name="Ouzari H.-I."/>
        </authorList>
    </citation>
    <scope>NUCLEOTIDE SEQUENCE</scope>
    <source>
        <strain evidence="1">FS54</strain>
    </source>
</reference>
<name>A0A7M3I1G1_WEICO</name>
<accession>A0A7M3I1G1</accession>
<sequence>MDILKNKFVWVGVAVVVIGGAFAIHSHNHRQVDLSNQIKVTYNGYDTDGVISPDNTKFEKELYKLYAKRSGLSQYQVQQLRSTSSRNSVISSLPSDQQDKATEVAKWLDEVKFKYSNETNLKNGELVKLTIDNGNDKTNPVKFSVRTFKVSGLRKTKTISTSKYLKTIKTSFSGINGHGRVLLKSSNSMFSSAYVKNNGKLSNGDTVTISLMSSFENGRGTNYVGSREIKAKVSGLVDPSQISNMSEIASAFQPHAEKAASADAYENVTPLGIYLIEHDSNSSSGISEGKAYFDDDGSNVTYEVRALYKANSEVSKSFTRVYRVYMENLTLSGNELHSDGGFQSKEADIRRYVTYSDDMNKELSDVKSYDAIKLQ</sequence>
<dbReference type="AlphaFoldDB" id="A0A7M3I1G1"/>
<comment type="caution">
    <text evidence="1">The sequence shown here is derived from an EMBL/GenBank/DDBJ whole genome shotgun (WGS) entry which is preliminary data.</text>
</comment>
<dbReference type="RefSeq" id="WP_135474289.1">
    <property type="nucleotide sequence ID" value="NZ_CP110106.1"/>
</dbReference>
<evidence type="ECO:0000313" key="1">
    <source>
        <dbReference type="EMBL" id="MBC6499025.1"/>
    </source>
</evidence>
<gene>
    <name evidence="1" type="ORF">H7R52_10165</name>
</gene>
<dbReference type="EMBL" id="JACSZT010000008">
    <property type="protein sequence ID" value="MBC6499025.1"/>
    <property type="molecule type" value="Genomic_DNA"/>
</dbReference>